<sequence length="146" mass="16903">MSSLKIFKFFVSEDKSKDSEKFNLEVAQTGEKTGFSNLDDLVLTVEKLSIGNEEEARIWVVKNRKFIGSLSLNEFKNVLTKLKNEDIETGKSLSYIVENNLLNKDHELVFVDPRWKNTLWMFVVAIILFIIILALTTKIYFDLPHN</sequence>
<dbReference type="OrthoDB" id="9907266at2"/>
<evidence type="ECO:0000313" key="2">
    <source>
        <dbReference type="EMBL" id="QBF34791.1"/>
    </source>
</evidence>
<keyword evidence="1" id="KW-0472">Membrane</keyword>
<proteinExistence type="predicted"/>
<dbReference type="AlphaFoldDB" id="A0A4P6MSF7"/>
<evidence type="ECO:0000313" key="3">
    <source>
        <dbReference type="Proteomes" id="UP000289326"/>
    </source>
</evidence>
<gene>
    <name evidence="2" type="ORF">EG856_02585</name>
</gene>
<keyword evidence="1" id="KW-1133">Transmembrane helix</keyword>
<keyword evidence="3" id="KW-1185">Reference proteome</keyword>
<evidence type="ECO:0000256" key="1">
    <source>
        <dbReference type="SAM" id="Phobius"/>
    </source>
</evidence>
<organism evidence="2 3">
    <name type="scientific">Mycoplasmopsis phocirhinis</name>
    <dbReference type="NCBI Taxonomy" id="142650"/>
    <lineage>
        <taxon>Bacteria</taxon>
        <taxon>Bacillati</taxon>
        <taxon>Mycoplasmatota</taxon>
        <taxon>Mycoplasmoidales</taxon>
        <taxon>Metamycoplasmataceae</taxon>
        <taxon>Mycoplasmopsis</taxon>
    </lineage>
</organism>
<feature type="transmembrane region" description="Helical" evidence="1">
    <location>
        <begin position="119"/>
        <end position="141"/>
    </location>
</feature>
<dbReference type="KEGG" id="mphi:EG856_02585"/>
<dbReference type="RefSeq" id="WP_130429568.1">
    <property type="nucleotide sequence ID" value="NZ_CP034841.1"/>
</dbReference>
<reference evidence="2 3" key="1">
    <citation type="submission" date="2019-01" db="EMBL/GenBank/DDBJ databases">
        <title>Complete sequence and annotation of the Mycoplasma phocirhinis strain 852T genome.</title>
        <authorList>
            <person name="Frasca S.Jr."/>
            <person name="Kutish G.F."/>
            <person name="Castellanos Gell J."/>
            <person name="Michaels D.L."/>
            <person name="Brown D.R."/>
        </authorList>
    </citation>
    <scope>NUCLEOTIDE SEQUENCE [LARGE SCALE GENOMIC DNA]</scope>
    <source>
        <strain evidence="2 3">852</strain>
    </source>
</reference>
<keyword evidence="1" id="KW-0812">Transmembrane</keyword>
<dbReference type="Proteomes" id="UP000289326">
    <property type="component" value="Chromosome"/>
</dbReference>
<dbReference type="EMBL" id="CP034841">
    <property type="protein sequence ID" value="QBF34791.1"/>
    <property type="molecule type" value="Genomic_DNA"/>
</dbReference>
<accession>A0A4P6MSF7</accession>
<name>A0A4P6MSF7_9BACT</name>
<protein>
    <submittedName>
        <fullName evidence="2">Uncharacterized protein</fullName>
    </submittedName>
</protein>